<dbReference type="InterPro" id="IPR043594">
    <property type="entry name" value="HMGL"/>
</dbReference>
<accession>A0ABU1D310</accession>
<dbReference type="SUPFAM" id="SSF51569">
    <property type="entry name" value="Aldolase"/>
    <property type="match status" value="1"/>
</dbReference>
<dbReference type="EC" id="4.1.3.4" evidence="3"/>
<comment type="pathway">
    <text evidence="1">Metabolic intermediate metabolism; (S)-3-hydroxy-3-methylglutaryl-CoA degradation; acetoacetate from (S)-3-hydroxy-3-methylglutaryl-CoA: step 1/1.</text>
</comment>
<evidence type="ECO:0000256" key="5">
    <source>
        <dbReference type="ARBA" id="ARBA00023239"/>
    </source>
</evidence>
<dbReference type="Gene3D" id="3.20.20.70">
    <property type="entry name" value="Aldolase class I"/>
    <property type="match status" value="1"/>
</dbReference>
<dbReference type="InterPro" id="IPR000891">
    <property type="entry name" value="PYR_CT"/>
</dbReference>
<proteinExistence type="inferred from homology"/>
<evidence type="ECO:0000259" key="7">
    <source>
        <dbReference type="PROSITE" id="PS50991"/>
    </source>
</evidence>
<protein>
    <recommendedName>
        <fullName evidence="3">hydroxymethylglutaryl-CoA lyase</fullName>
        <ecNumber evidence="3">4.1.3.4</ecNumber>
    </recommendedName>
</protein>
<gene>
    <name evidence="8" type="ORF">Q8947_02105</name>
</gene>
<dbReference type="PANTHER" id="PTHR42738">
    <property type="entry name" value="HYDROXYMETHYLGLUTARYL-COA LYASE"/>
    <property type="match status" value="1"/>
</dbReference>
<dbReference type="RefSeq" id="WP_165276955.1">
    <property type="nucleotide sequence ID" value="NZ_JAUZQE010000003.1"/>
</dbReference>
<dbReference type="EMBL" id="JAUZQE010000003">
    <property type="protein sequence ID" value="MDR4124776.1"/>
    <property type="molecule type" value="Genomic_DNA"/>
</dbReference>
<dbReference type="PROSITE" id="PS01062">
    <property type="entry name" value="HMG_COA_LYASE"/>
    <property type="match status" value="1"/>
</dbReference>
<comment type="catalytic activity">
    <reaction evidence="6">
        <text>(3S)-3-hydroxy-3-methylglutaryl-CoA = acetoacetate + acetyl-CoA</text>
        <dbReference type="Rhea" id="RHEA:24404"/>
        <dbReference type="ChEBI" id="CHEBI:13705"/>
        <dbReference type="ChEBI" id="CHEBI:43074"/>
        <dbReference type="ChEBI" id="CHEBI:57288"/>
        <dbReference type="EC" id="4.1.3.4"/>
    </reaction>
</comment>
<evidence type="ECO:0000313" key="9">
    <source>
        <dbReference type="Proteomes" id="UP001232156"/>
    </source>
</evidence>
<dbReference type="GO" id="GO:0016829">
    <property type="term" value="F:lyase activity"/>
    <property type="evidence" value="ECO:0007669"/>
    <property type="project" value="UniProtKB-KW"/>
</dbReference>
<evidence type="ECO:0000256" key="1">
    <source>
        <dbReference type="ARBA" id="ARBA00005143"/>
    </source>
</evidence>
<evidence type="ECO:0000256" key="3">
    <source>
        <dbReference type="ARBA" id="ARBA00012910"/>
    </source>
</evidence>
<feature type="domain" description="Pyruvate carboxyltransferase" evidence="7">
    <location>
        <begin position="7"/>
        <end position="274"/>
    </location>
</feature>
<comment type="similarity">
    <text evidence="2">Belongs to the HMG-CoA lyase family.</text>
</comment>
<keyword evidence="5 8" id="KW-0456">Lyase</keyword>
<keyword evidence="4" id="KW-0479">Metal-binding</keyword>
<evidence type="ECO:0000256" key="2">
    <source>
        <dbReference type="ARBA" id="ARBA00009405"/>
    </source>
</evidence>
<dbReference type="PANTHER" id="PTHR42738:SF7">
    <property type="entry name" value="HYDROXYMETHYLGLUTARYL-COA LYASE"/>
    <property type="match status" value="1"/>
</dbReference>
<dbReference type="PROSITE" id="PS50991">
    <property type="entry name" value="PYR_CT"/>
    <property type="match status" value="1"/>
</dbReference>
<reference evidence="8 9" key="1">
    <citation type="submission" date="2023-08" db="EMBL/GenBank/DDBJ databases">
        <title>Alcaligenaceae gen. nov., a novel taxon isolated from the sludge of Yixing Pesticide Factory.</title>
        <authorList>
            <person name="Ruan L."/>
        </authorList>
    </citation>
    <scope>NUCLEOTIDE SEQUENCE [LARGE SCALE GENOMIC DNA]</scope>
    <source>
        <strain evidence="8 9">LG-2</strain>
    </source>
</reference>
<dbReference type="InterPro" id="IPR000138">
    <property type="entry name" value="HMG_CoA_lyase_AS"/>
</dbReference>
<dbReference type="CDD" id="cd07938">
    <property type="entry name" value="DRE_TIM_HMGL"/>
    <property type="match status" value="1"/>
</dbReference>
<sequence length="302" mass="31619">MPTPAKVKIVEVSPRDGLQNEKQFIPTDIKVELINRLSQAGFQNVEATSFVSPKWVPQMADGAEVMAAIQRKPGTIYSVLAPNMRGFDGALAAGADEVVIFGAASEAFSQKNINCSIAESIARFEPVAEAVKAAGLRLRGSISCALGCPYQGEVDPSAVVDVARRYLELGCDEIDVADTIGVGTPARVERVMKAVTEVVDPARVAGHFHDTYGQALANILASLQAGISIYHASVAGLGGCPYAKGATGNVATEDVLYMLHGMGIETGVDLDAVVDIGQWISGHLDRKAASRAGNALAARKAA</sequence>
<evidence type="ECO:0000313" key="8">
    <source>
        <dbReference type="EMBL" id="MDR4124776.1"/>
    </source>
</evidence>
<dbReference type="NCBIfam" id="NF004283">
    <property type="entry name" value="PRK05692.1"/>
    <property type="match status" value="1"/>
</dbReference>
<keyword evidence="9" id="KW-1185">Reference proteome</keyword>
<name>A0ABU1D310_9BURK</name>
<evidence type="ECO:0000256" key="6">
    <source>
        <dbReference type="ARBA" id="ARBA00049877"/>
    </source>
</evidence>
<dbReference type="Pfam" id="PF00682">
    <property type="entry name" value="HMGL-like"/>
    <property type="match status" value="1"/>
</dbReference>
<dbReference type="Proteomes" id="UP001232156">
    <property type="component" value="Unassembled WGS sequence"/>
</dbReference>
<organism evidence="8 9">
    <name type="scientific">Yanghanlia caeni</name>
    <dbReference type="NCBI Taxonomy" id="3064283"/>
    <lineage>
        <taxon>Bacteria</taxon>
        <taxon>Pseudomonadati</taxon>
        <taxon>Pseudomonadota</taxon>
        <taxon>Betaproteobacteria</taxon>
        <taxon>Burkholderiales</taxon>
        <taxon>Alcaligenaceae</taxon>
        <taxon>Yanghanlia</taxon>
    </lineage>
</organism>
<evidence type="ECO:0000256" key="4">
    <source>
        <dbReference type="ARBA" id="ARBA00022723"/>
    </source>
</evidence>
<dbReference type="InterPro" id="IPR013785">
    <property type="entry name" value="Aldolase_TIM"/>
</dbReference>
<comment type="caution">
    <text evidence="8">The sequence shown here is derived from an EMBL/GenBank/DDBJ whole genome shotgun (WGS) entry which is preliminary data.</text>
</comment>